<dbReference type="EMBL" id="JBKBDD010000003">
    <property type="protein sequence ID" value="MFN6543395.1"/>
    <property type="molecule type" value="Genomic_DNA"/>
</dbReference>
<evidence type="ECO:0000313" key="3">
    <source>
        <dbReference type="Proteomes" id="UP001635816"/>
    </source>
</evidence>
<keyword evidence="1" id="KW-1133">Transmembrane helix</keyword>
<keyword evidence="3" id="KW-1185">Reference proteome</keyword>
<evidence type="ECO:0000256" key="1">
    <source>
        <dbReference type="SAM" id="Phobius"/>
    </source>
</evidence>
<proteinExistence type="predicted"/>
<keyword evidence="1" id="KW-0472">Membrane</keyword>
<name>A0ABW9L6P4_9MYCO</name>
<sequence>MFDLPNSLQYLDDHPVAIVGVLVYLLIRDEMRMRYGMQLATLLKKHPEHAATIIDATVRRSRLTLRPPSKGD</sequence>
<keyword evidence="1" id="KW-0812">Transmembrane</keyword>
<reference evidence="2 3" key="1">
    <citation type="submission" date="2024-12" db="EMBL/GenBank/DDBJ databases">
        <title>The coexistence of Mycolicibacterium septicum and Mycolicibacterium nivoides in clinical samples.</title>
        <authorList>
            <person name="Wang C."/>
            <person name="Feng Y."/>
            <person name="Zong Z."/>
        </authorList>
    </citation>
    <scope>NUCLEOTIDE SEQUENCE [LARGE SCALE GENOMIC DNA]</scope>
    <source>
        <strain evidence="2 3">120309</strain>
    </source>
</reference>
<evidence type="ECO:0000313" key="2">
    <source>
        <dbReference type="EMBL" id="MFN6543395.1"/>
    </source>
</evidence>
<feature type="transmembrane region" description="Helical" evidence="1">
    <location>
        <begin position="6"/>
        <end position="27"/>
    </location>
</feature>
<dbReference type="RefSeq" id="WP_409543027.1">
    <property type="nucleotide sequence ID" value="NZ_JBKBDD010000003.1"/>
</dbReference>
<gene>
    <name evidence="2" type="ORF">ACK4CT_09395</name>
</gene>
<organism evidence="2 3">
    <name type="scientific">Mycolicibacterium nivoides</name>
    <dbReference type="NCBI Taxonomy" id="2487344"/>
    <lineage>
        <taxon>Bacteria</taxon>
        <taxon>Bacillati</taxon>
        <taxon>Actinomycetota</taxon>
        <taxon>Actinomycetes</taxon>
        <taxon>Mycobacteriales</taxon>
        <taxon>Mycobacteriaceae</taxon>
        <taxon>Mycolicibacterium</taxon>
    </lineage>
</organism>
<protein>
    <submittedName>
        <fullName evidence="2">Uncharacterized protein</fullName>
    </submittedName>
</protein>
<comment type="caution">
    <text evidence="2">The sequence shown here is derived from an EMBL/GenBank/DDBJ whole genome shotgun (WGS) entry which is preliminary data.</text>
</comment>
<accession>A0ABW9L6P4</accession>
<dbReference type="Proteomes" id="UP001635816">
    <property type="component" value="Unassembled WGS sequence"/>
</dbReference>